<evidence type="ECO:0000256" key="9">
    <source>
        <dbReference type="ARBA" id="ARBA00022729"/>
    </source>
</evidence>
<dbReference type="FunFam" id="3.10.520.10:FF:000001">
    <property type="entry name" value="FAD:protein FMN transferase"/>
    <property type="match status" value="1"/>
</dbReference>
<dbReference type="PROSITE" id="PS51257">
    <property type="entry name" value="PROKAR_LIPOPROTEIN"/>
    <property type="match status" value="1"/>
</dbReference>
<dbReference type="GO" id="GO:0005886">
    <property type="term" value="C:plasma membrane"/>
    <property type="evidence" value="ECO:0007669"/>
    <property type="project" value="UniProtKB-SubCell"/>
</dbReference>
<protein>
    <recommendedName>
        <fullName evidence="3 18">FAD:protein FMN transferase</fullName>
        <ecNumber evidence="2 18">2.7.1.180</ecNumber>
    </recommendedName>
    <alternativeName>
        <fullName evidence="15 18">Flavin transferase</fullName>
    </alternativeName>
</protein>
<gene>
    <name evidence="21" type="ORF">NLF92_09645</name>
</gene>
<evidence type="ECO:0000256" key="12">
    <source>
        <dbReference type="ARBA" id="ARBA00023136"/>
    </source>
</evidence>
<feature type="binding site" evidence="19">
    <location>
        <position position="291"/>
    </location>
    <ligand>
        <name>Mg(2+)</name>
        <dbReference type="ChEBI" id="CHEBI:18420"/>
    </ligand>
</feature>
<comment type="function">
    <text evidence="20">Flavin transferase that catalyzes the transfer of the FMN moiety of FAD and its covalent binding to the hydroxyl group of a threonine residue in a target flavoprotein.</text>
</comment>
<dbReference type="GO" id="GO:0016740">
    <property type="term" value="F:transferase activity"/>
    <property type="evidence" value="ECO:0007669"/>
    <property type="project" value="UniProtKB-UniRule"/>
</dbReference>
<evidence type="ECO:0000313" key="21">
    <source>
        <dbReference type="EMBL" id="MCP3429205.1"/>
    </source>
</evidence>
<evidence type="ECO:0000256" key="16">
    <source>
        <dbReference type="ARBA" id="ARBA00048540"/>
    </source>
</evidence>
<dbReference type="PANTHER" id="PTHR30040:SF2">
    <property type="entry name" value="FAD:PROTEIN FMN TRANSFERASE"/>
    <property type="match status" value="1"/>
</dbReference>
<keyword evidence="7 18" id="KW-0808">Transferase</keyword>
<dbReference type="Pfam" id="PF02424">
    <property type="entry name" value="ApbE"/>
    <property type="match status" value="1"/>
</dbReference>
<dbReference type="Gene3D" id="3.10.520.10">
    <property type="entry name" value="ApbE-like domains"/>
    <property type="match status" value="1"/>
</dbReference>
<evidence type="ECO:0000256" key="13">
    <source>
        <dbReference type="ARBA" id="ARBA00023139"/>
    </source>
</evidence>
<keyword evidence="13" id="KW-0564">Palmitate</keyword>
<evidence type="ECO:0000256" key="4">
    <source>
        <dbReference type="ARBA" id="ARBA00022475"/>
    </source>
</evidence>
<evidence type="ECO:0000256" key="8">
    <source>
        <dbReference type="ARBA" id="ARBA00022723"/>
    </source>
</evidence>
<evidence type="ECO:0000256" key="14">
    <source>
        <dbReference type="ARBA" id="ARBA00023288"/>
    </source>
</evidence>
<evidence type="ECO:0000313" key="22">
    <source>
        <dbReference type="Proteomes" id="UP001165413"/>
    </source>
</evidence>
<evidence type="ECO:0000256" key="17">
    <source>
        <dbReference type="ARBA" id="ARBA00060485"/>
    </source>
</evidence>
<evidence type="ECO:0000256" key="19">
    <source>
        <dbReference type="PIRSR" id="PIRSR006268-2"/>
    </source>
</evidence>
<dbReference type="PIRSF" id="PIRSF006268">
    <property type="entry name" value="ApbE"/>
    <property type="match status" value="1"/>
</dbReference>
<feature type="chain" id="PRO_5041483327" description="FAD:protein FMN transferase" evidence="20">
    <location>
        <begin position="20"/>
        <end position="338"/>
    </location>
</feature>
<feature type="binding site" evidence="19">
    <location>
        <position position="287"/>
    </location>
    <ligand>
        <name>Mg(2+)</name>
        <dbReference type="ChEBI" id="CHEBI:18420"/>
    </ligand>
</feature>
<evidence type="ECO:0000256" key="11">
    <source>
        <dbReference type="ARBA" id="ARBA00022842"/>
    </source>
</evidence>
<keyword evidence="12" id="KW-0472">Membrane</keyword>
<dbReference type="InterPro" id="IPR024932">
    <property type="entry name" value="ApbE"/>
</dbReference>
<feature type="signal peptide" evidence="20">
    <location>
        <begin position="1"/>
        <end position="19"/>
    </location>
</feature>
<dbReference type="AlphaFoldDB" id="A0AA42BLW3"/>
<comment type="catalytic activity">
    <reaction evidence="16 18 20">
        <text>L-threonyl-[protein] + FAD = FMN-L-threonyl-[protein] + AMP + H(+)</text>
        <dbReference type="Rhea" id="RHEA:36847"/>
        <dbReference type="Rhea" id="RHEA-COMP:11060"/>
        <dbReference type="Rhea" id="RHEA-COMP:11061"/>
        <dbReference type="ChEBI" id="CHEBI:15378"/>
        <dbReference type="ChEBI" id="CHEBI:30013"/>
        <dbReference type="ChEBI" id="CHEBI:57692"/>
        <dbReference type="ChEBI" id="CHEBI:74257"/>
        <dbReference type="ChEBI" id="CHEBI:456215"/>
        <dbReference type="EC" id="2.7.1.180"/>
    </reaction>
</comment>
<dbReference type="Proteomes" id="UP001165413">
    <property type="component" value="Unassembled WGS sequence"/>
</dbReference>
<sequence length="338" mass="36923">MQKLIVVSFLLFLVGCQPAVQTVEPETYLSGKTMGTTYNVKFVTDPNIDSVELHNEIEQKLISVNQLMSTYIPDSELSVINQSPANTPVQISAETRLVLDEALRLGELTDGALNVTLGPLVNLWGFGPEKRPEVIPSDAEIALAMQSVGLEHIVLQGQQISKKIDDLYIDLSPIAKGYGVDALAELLESYGITDYLVEIGGEMRLSGIKSTGQEWRVAIEKPLSTQRAIQRIIAIGDNAIATSGDYRNYYEEDGIRYSHLIDPKTGYPIQHNLVSVTVIHPSSMTADGMATALSIVGTQAAMEIAERDNIAVLLVSKEGEEFVEYQSPAFATIVKVIK</sequence>
<evidence type="ECO:0000256" key="15">
    <source>
        <dbReference type="ARBA" id="ARBA00031306"/>
    </source>
</evidence>
<reference evidence="21" key="1">
    <citation type="submission" date="2022-07" db="EMBL/GenBank/DDBJ databases">
        <title>Characterization of the Novel Bacterium Alteromonas immobilis LMIT006 and Alteromonas gregis LMIT007.</title>
        <authorList>
            <person name="Lin X."/>
        </authorList>
    </citation>
    <scope>NUCLEOTIDE SEQUENCE</scope>
    <source>
        <strain evidence="21">LMIT007</strain>
    </source>
</reference>
<comment type="caution">
    <text evidence="21">The sequence shown here is derived from an EMBL/GenBank/DDBJ whole genome shotgun (WGS) entry which is preliminary data.</text>
</comment>
<dbReference type="GO" id="GO:0046872">
    <property type="term" value="F:metal ion binding"/>
    <property type="evidence" value="ECO:0007669"/>
    <property type="project" value="UniProtKB-UniRule"/>
</dbReference>
<comment type="cofactor">
    <cofactor evidence="19">
        <name>Mg(2+)</name>
        <dbReference type="ChEBI" id="CHEBI:18420"/>
    </cofactor>
    <cofactor evidence="19">
        <name>Mn(2+)</name>
        <dbReference type="ChEBI" id="CHEBI:29035"/>
    </cofactor>
    <text evidence="19">Magnesium. Can also use manganese.</text>
</comment>
<keyword evidence="22" id="KW-1185">Reference proteome</keyword>
<evidence type="ECO:0000256" key="10">
    <source>
        <dbReference type="ARBA" id="ARBA00022827"/>
    </source>
</evidence>
<evidence type="ECO:0000256" key="2">
    <source>
        <dbReference type="ARBA" id="ARBA00011955"/>
    </source>
</evidence>
<dbReference type="InterPro" id="IPR003374">
    <property type="entry name" value="ApbE-like_sf"/>
</dbReference>
<comment type="similarity">
    <text evidence="1 18 20">Belongs to the ApbE family.</text>
</comment>
<accession>A0AA42BLW3</accession>
<dbReference type="PANTHER" id="PTHR30040">
    <property type="entry name" value="THIAMINE BIOSYNTHESIS LIPOPROTEIN APBE"/>
    <property type="match status" value="1"/>
</dbReference>
<evidence type="ECO:0000256" key="18">
    <source>
        <dbReference type="PIRNR" id="PIRNR006268"/>
    </source>
</evidence>
<dbReference type="SUPFAM" id="SSF143631">
    <property type="entry name" value="ApbE-like"/>
    <property type="match status" value="1"/>
</dbReference>
<evidence type="ECO:0000256" key="7">
    <source>
        <dbReference type="ARBA" id="ARBA00022679"/>
    </source>
</evidence>
<evidence type="ECO:0000256" key="5">
    <source>
        <dbReference type="ARBA" id="ARBA00022519"/>
    </source>
</evidence>
<keyword evidence="10 18" id="KW-0274">FAD</keyword>
<evidence type="ECO:0000256" key="1">
    <source>
        <dbReference type="ARBA" id="ARBA00008282"/>
    </source>
</evidence>
<name>A0AA42BLW3_9ALTE</name>
<dbReference type="RefSeq" id="WP_254101271.1">
    <property type="nucleotide sequence ID" value="NZ_JANATA010000017.1"/>
</dbReference>
<keyword evidence="5 20" id="KW-0997">Cell inner membrane</keyword>
<keyword evidence="9 20" id="KW-0732">Signal</keyword>
<comment type="subcellular location">
    <subcellularLocation>
        <location evidence="17 20">Cell inner membrane</location>
        <topology evidence="17 20">Lipid-anchor</topology>
        <orientation evidence="17 20">Periplasmic side</orientation>
    </subcellularLocation>
</comment>
<evidence type="ECO:0000256" key="3">
    <source>
        <dbReference type="ARBA" id="ARBA00016337"/>
    </source>
</evidence>
<keyword evidence="4" id="KW-1003">Cell membrane</keyword>
<keyword evidence="6 18" id="KW-0285">Flavoprotein</keyword>
<keyword evidence="8 18" id="KW-0479">Metal-binding</keyword>
<keyword evidence="11 18" id="KW-0460">Magnesium</keyword>
<dbReference type="EMBL" id="JANATA010000017">
    <property type="protein sequence ID" value="MCP3429205.1"/>
    <property type="molecule type" value="Genomic_DNA"/>
</dbReference>
<proteinExistence type="inferred from homology"/>
<evidence type="ECO:0000256" key="20">
    <source>
        <dbReference type="RuleBase" id="RU363002"/>
    </source>
</evidence>
<evidence type="ECO:0000256" key="6">
    <source>
        <dbReference type="ARBA" id="ARBA00022630"/>
    </source>
</evidence>
<keyword evidence="14 20" id="KW-0449">Lipoprotein</keyword>
<dbReference type="EC" id="2.7.1.180" evidence="2 18"/>
<organism evidence="21 22">
    <name type="scientific">Opacimonas viscosa</name>
    <dbReference type="NCBI Taxonomy" id="2961944"/>
    <lineage>
        <taxon>Bacteria</taxon>
        <taxon>Pseudomonadati</taxon>
        <taxon>Pseudomonadota</taxon>
        <taxon>Gammaproteobacteria</taxon>
        <taxon>Alteromonadales</taxon>
        <taxon>Alteromonadaceae</taxon>
        <taxon>Opacimonas</taxon>
    </lineage>
</organism>